<organism evidence="4 5">
    <name type="scientific">Porites evermanni</name>
    <dbReference type="NCBI Taxonomy" id="104178"/>
    <lineage>
        <taxon>Eukaryota</taxon>
        <taxon>Metazoa</taxon>
        <taxon>Cnidaria</taxon>
        <taxon>Anthozoa</taxon>
        <taxon>Hexacorallia</taxon>
        <taxon>Scleractinia</taxon>
        <taxon>Fungiina</taxon>
        <taxon>Poritidae</taxon>
        <taxon>Porites</taxon>
    </lineage>
</organism>
<evidence type="ECO:0000259" key="2">
    <source>
        <dbReference type="Pfam" id="PF14214"/>
    </source>
</evidence>
<name>A0ABN8LL56_9CNID</name>
<dbReference type="InterPro" id="IPR046700">
    <property type="entry name" value="DUF6570"/>
</dbReference>
<feature type="domain" description="DUF6570" evidence="3">
    <location>
        <begin position="2"/>
        <end position="54"/>
    </location>
</feature>
<comment type="caution">
    <text evidence="4">The sequence shown here is derived from an EMBL/GenBank/DDBJ whole genome shotgun (WGS) entry which is preliminary data.</text>
</comment>
<protein>
    <recommendedName>
        <fullName evidence="6">Helitron helicase-like domain-containing protein</fullName>
    </recommendedName>
</protein>
<dbReference type="InterPro" id="IPR025476">
    <property type="entry name" value="Helitron_helicase-like"/>
</dbReference>
<dbReference type="EMBL" id="CALNXI010000073">
    <property type="protein sequence ID" value="CAH3017888.1"/>
    <property type="molecule type" value="Genomic_DNA"/>
</dbReference>
<evidence type="ECO:0000313" key="5">
    <source>
        <dbReference type="Proteomes" id="UP001159427"/>
    </source>
</evidence>
<accession>A0ABN8LL56</accession>
<keyword evidence="5" id="KW-1185">Reference proteome</keyword>
<dbReference type="Pfam" id="PF14214">
    <property type="entry name" value="Helitron_like_N"/>
    <property type="match status" value="1"/>
</dbReference>
<evidence type="ECO:0000313" key="4">
    <source>
        <dbReference type="EMBL" id="CAH3017888.1"/>
    </source>
</evidence>
<sequence>MSDAEQMLIARLAPTVHVHLLKHGGIASKGHCIAFPQAVQEPATLLLRLPAEVDIIRNLPDDRELPNLRTVEFSETERIDDQGPAPQQLDVGETDITDDSIVSGIILPEPGVNVQAQVEAAINEIVSEPPEGGAPVTCPSLHDWAEHLLWYQDGRFARHKVWKFFVHNMIMRKRALEQSWFFIDQQLGDPHITVADLQERLARGDTFTDKLYFGANLRGTAQYWHQRRRELRALVEFMVNKKRGLPSFFMTGSCAEFYFPPHRRLLEEYILQTKGEEVNLAEDSNARFKAVQENTHVVVSYFDLRTQAYHEKVLKPVFGVSDYWYRYEFAKTRGQIHWHQLSWREDRQPHQLLHEAREDGCEEEEYAARLSQWADETFAMTALHPAGNDEEGQPRKNLWPPPEGTAEPISDDRDPLVKLLMQIAATQDAILEDHLLLVNRVGLHSCSDYCLRTPRHPEQGLQPRERVCRMEFGSEFHPGKKVHSNPEIVEDHNGAPRLEMPRDHPRVVQHSRYQLQSRRANGDVSLILSNSPPDNPSTDDIIAIIDYVCGYACKDREPTGATSDLFKDMVNAVDAADADQVTGKSMCAKMLIKTAGRRDISGPEASFELSALAFWRCSRPFTYLSMSGSRRLERDGETATRSNPLDKYLARPQDEHCSWYHSASKNGNVPVVSGGSTHATWPLNEDYCRTMLLLHWPSWFDIQEVKGDAESWIDRFKDFFASDDCPTFLKAQVAKARRFADHP</sequence>
<evidence type="ECO:0000259" key="3">
    <source>
        <dbReference type="Pfam" id="PF20209"/>
    </source>
</evidence>
<gene>
    <name evidence="4" type="ORF">PEVE_00040238</name>
</gene>
<feature type="region of interest" description="Disordered" evidence="1">
    <location>
        <begin position="385"/>
        <end position="410"/>
    </location>
</feature>
<dbReference type="Proteomes" id="UP001159427">
    <property type="component" value="Unassembled WGS sequence"/>
</dbReference>
<evidence type="ECO:0000256" key="1">
    <source>
        <dbReference type="SAM" id="MobiDB-lite"/>
    </source>
</evidence>
<reference evidence="4 5" key="1">
    <citation type="submission" date="2022-05" db="EMBL/GenBank/DDBJ databases">
        <authorList>
            <consortium name="Genoscope - CEA"/>
            <person name="William W."/>
        </authorList>
    </citation>
    <scope>NUCLEOTIDE SEQUENCE [LARGE SCALE GENOMIC DNA]</scope>
</reference>
<proteinExistence type="predicted"/>
<evidence type="ECO:0008006" key="6">
    <source>
        <dbReference type="Google" id="ProtNLM"/>
    </source>
</evidence>
<dbReference type="Pfam" id="PF20209">
    <property type="entry name" value="DUF6570"/>
    <property type="match status" value="1"/>
</dbReference>
<feature type="domain" description="Helitron helicase-like" evidence="2">
    <location>
        <begin position="144"/>
        <end position="341"/>
    </location>
</feature>